<dbReference type="PANTHER" id="PTHR41700">
    <property type="entry name" value="GCN5-RELATED N-ACETYLTRANSFERASE"/>
    <property type="match status" value="1"/>
</dbReference>
<evidence type="ECO:0000313" key="3">
    <source>
        <dbReference type="Proteomes" id="UP001465426"/>
    </source>
</evidence>
<dbReference type="PROSITE" id="PS51186">
    <property type="entry name" value="GNAT"/>
    <property type="match status" value="1"/>
</dbReference>
<accession>A0ABV1F1B9</accession>
<comment type="caution">
    <text evidence="2">The sequence shown here is derived from an EMBL/GenBank/DDBJ whole genome shotgun (WGS) entry which is preliminary data.</text>
</comment>
<evidence type="ECO:0000313" key="2">
    <source>
        <dbReference type="EMBL" id="MEQ2465709.1"/>
    </source>
</evidence>
<sequence>MHPYIIREVTDKKDIQKVVEFQDDIWNKKNTTPYPFLVASLHNGGIIIGVFLKEELVGFCYGFPGFYQNEAYLVSHMMAVKQQIRDGGLGYKMKVKQKELALRQGYKKIIWTFDPLESRNAYLNIAKLGGIVKTYYPNHYGIMNDELNGGLPSDRFVLEWDLKKSSVDYVPLEEQIQSCVSWKMVEDIPSPSSLETISEQVDYYKIPVPNNIHMIKERNFMIAEKWRFILRDAFMLLFKKGYKVKSFQTTNKLVNYYIVSSV</sequence>
<feature type="domain" description="N-acetyltransferase" evidence="1">
    <location>
        <begin position="4"/>
        <end position="148"/>
    </location>
</feature>
<reference evidence="2 3" key="1">
    <citation type="submission" date="2024-03" db="EMBL/GenBank/DDBJ databases">
        <title>Human intestinal bacterial collection.</title>
        <authorList>
            <person name="Pauvert C."/>
            <person name="Hitch T.C.A."/>
            <person name="Clavel T."/>
        </authorList>
    </citation>
    <scope>NUCLEOTIDE SEQUENCE [LARGE SCALE GENOMIC DNA]</scope>
    <source>
        <strain evidence="2 3">CLA-SR-H024</strain>
    </source>
</reference>
<name>A0ABV1F1B9_9BACI</name>
<gene>
    <name evidence="2" type="ORF">WMO63_08515</name>
</gene>
<dbReference type="RefSeq" id="WP_035416896.1">
    <property type="nucleotide sequence ID" value="NZ_JBBMFN010000015.1"/>
</dbReference>
<evidence type="ECO:0000259" key="1">
    <source>
        <dbReference type="PROSITE" id="PS51186"/>
    </source>
</evidence>
<dbReference type="InterPro" id="IPR016181">
    <property type="entry name" value="Acyl_CoA_acyltransferase"/>
</dbReference>
<organism evidence="2 3">
    <name type="scientific">Niallia hominis</name>
    <dbReference type="NCBI Taxonomy" id="3133173"/>
    <lineage>
        <taxon>Bacteria</taxon>
        <taxon>Bacillati</taxon>
        <taxon>Bacillota</taxon>
        <taxon>Bacilli</taxon>
        <taxon>Bacillales</taxon>
        <taxon>Bacillaceae</taxon>
        <taxon>Niallia</taxon>
    </lineage>
</organism>
<dbReference type="SUPFAM" id="SSF55729">
    <property type="entry name" value="Acyl-CoA N-acyltransferases (Nat)"/>
    <property type="match status" value="1"/>
</dbReference>
<protein>
    <submittedName>
        <fullName evidence="2">GNAT family N-acetyltransferase</fullName>
    </submittedName>
</protein>
<proteinExistence type="predicted"/>
<keyword evidence="3" id="KW-1185">Reference proteome</keyword>
<dbReference type="InterPro" id="IPR038764">
    <property type="entry name" value="GNAT_N_AcTrfase_prd"/>
</dbReference>
<dbReference type="PANTHER" id="PTHR41700:SF1">
    <property type="entry name" value="N-ACETYLTRANSFERASE DOMAIN-CONTAINING PROTEIN"/>
    <property type="match status" value="1"/>
</dbReference>
<dbReference type="EMBL" id="JBBMFN010000015">
    <property type="protein sequence ID" value="MEQ2465709.1"/>
    <property type="molecule type" value="Genomic_DNA"/>
</dbReference>
<dbReference type="Proteomes" id="UP001465426">
    <property type="component" value="Unassembled WGS sequence"/>
</dbReference>
<dbReference type="Gene3D" id="3.40.630.30">
    <property type="match status" value="1"/>
</dbReference>
<dbReference type="InterPro" id="IPR000182">
    <property type="entry name" value="GNAT_dom"/>
</dbReference>